<dbReference type="InterPro" id="IPR039902">
    <property type="entry name" value="CCDC148/CCDC112"/>
</dbReference>
<sequence>MMGRDVRAFAPVHRTKDISDLVIRMKNGIGSSKYKPVDYQQLRAETEAKKLASANIQIKIMKTQHAAKITKDQMLAKQHCQVWWREHRRLTENRSKIESELKSFLDEAGLRLPFFSDMNDLEQQLLEEREQFMSSTVQPIWQLQDDLKQRISELSYHLSHQSQMQNDFDPERIIEEVEFVKEQQQALIEQLSEEQEALEKELKDCEAQALFDSEDVPWALKEVPQVVQEAECPYADLKHSLIGEYQQFTEGYLAKLQEISQQAKEMDSNCSWSDEEHWILYFIINQHPQDLPNRRAIYIDMLSKHLPHKARQELVNHENLYYAHRFAKDQRAALLESWARYRKDFVLKAIMTMAEACSAYETEIILANDRKKQQEICTELNEKVMQWRAHQEEAARLESSIAAREREREKQRERQERERERTRRVDEKEKIQKYKAEKQQAWEELQKRDLQRLEQLRKIMAQQAEKDKERVVYRQQLLEKRLLEKKESAWLEEQEEEERQRRLEALRQQVAVIAEFDPVRMMGDTKASKARLGIGVEEEFLLQRPLFELHTYSEQQIISDPRIRIEMALREAGLHQSAYAKKILPHISPPKPPRRDMESTVFKK</sequence>
<accession>F6SVC9</accession>
<dbReference type="eggNOG" id="ENOG502QV5F">
    <property type="taxonomic scope" value="Eukaryota"/>
</dbReference>
<name>F6SVC9_XENTR</name>
<dbReference type="AlphaFoldDB" id="F6SVC9"/>
<keyword evidence="5" id="KW-1185">Reference proteome</keyword>
<evidence type="ECO:0000313" key="8">
    <source>
        <dbReference type="Xenbase" id="XB-GENE-6050210"/>
    </source>
</evidence>
<dbReference type="GeneID" id="100487394"/>
<dbReference type="KEGG" id="xtr:100487394"/>
<dbReference type="Bgee" id="ENSXETG00000010377">
    <property type="expression patterns" value="Expressed in testis and 8 other cell types or tissues"/>
</dbReference>
<feature type="coiled-coil region" evidence="2">
    <location>
        <begin position="174"/>
        <end position="208"/>
    </location>
</feature>
<dbReference type="Xenbase" id="XB-GENE-6050210">
    <property type="gene designation" value="ccdc148"/>
</dbReference>
<evidence type="ECO:0000256" key="1">
    <source>
        <dbReference type="ARBA" id="ARBA00023054"/>
    </source>
</evidence>
<dbReference type="Ensembl" id="ENSXETT00000022796">
    <property type="protein sequence ID" value="ENSXETP00000022796"/>
    <property type="gene ID" value="ENSXETG00000010377"/>
</dbReference>
<evidence type="ECO:0000313" key="4">
    <source>
        <dbReference type="Ensembl" id="ENSXETP00000022796"/>
    </source>
</evidence>
<dbReference type="ExpressionAtlas" id="F6SVC9">
    <property type="expression patterns" value="baseline"/>
</dbReference>
<gene>
    <name evidence="4 6 7 8" type="primary">ccdc148</name>
</gene>
<evidence type="ECO:0000256" key="2">
    <source>
        <dbReference type="SAM" id="Coils"/>
    </source>
</evidence>
<feature type="compositionally biased region" description="Basic and acidic residues" evidence="3">
    <location>
        <begin position="403"/>
        <end position="428"/>
    </location>
</feature>
<feature type="region of interest" description="Disordered" evidence="3">
    <location>
        <begin position="398"/>
        <end position="428"/>
    </location>
</feature>
<keyword evidence="1 2" id="KW-0175">Coiled coil</keyword>
<dbReference type="AGR" id="Xenbase:XB-GENE-6050210"/>
<evidence type="ECO:0000313" key="5">
    <source>
        <dbReference type="Proteomes" id="UP000008143"/>
    </source>
</evidence>
<dbReference type="RefSeq" id="XP_004917745.1">
    <property type="nucleotide sequence ID" value="XM_004917688.4"/>
</dbReference>
<organism evidence="4">
    <name type="scientific">Xenopus tropicalis</name>
    <name type="common">Western clawed frog</name>
    <name type="synonym">Silurana tropicalis</name>
    <dbReference type="NCBI Taxonomy" id="8364"/>
    <lineage>
        <taxon>Eukaryota</taxon>
        <taxon>Metazoa</taxon>
        <taxon>Chordata</taxon>
        <taxon>Craniata</taxon>
        <taxon>Vertebrata</taxon>
        <taxon>Euteleostomi</taxon>
        <taxon>Amphibia</taxon>
        <taxon>Batrachia</taxon>
        <taxon>Anura</taxon>
        <taxon>Pipoidea</taxon>
        <taxon>Pipidae</taxon>
        <taxon>Xenopodinae</taxon>
        <taxon>Xenopus</taxon>
        <taxon>Silurana</taxon>
    </lineage>
</organism>
<evidence type="ECO:0000256" key="3">
    <source>
        <dbReference type="SAM" id="MobiDB-lite"/>
    </source>
</evidence>
<dbReference type="PANTHER" id="PTHR21549">
    <property type="entry name" value="MUTATED IN BLADDER CANCER 1"/>
    <property type="match status" value="1"/>
</dbReference>
<dbReference type="HOGENOM" id="CLU_032590_0_0_1"/>
<proteinExistence type="predicted"/>
<protein>
    <submittedName>
        <fullName evidence="4">Coiled-coil domain-containing 148</fullName>
    </submittedName>
    <submittedName>
        <fullName evidence="6 7">Coiled-coil domain-containing protein 148</fullName>
    </submittedName>
</protein>
<reference evidence="4" key="2">
    <citation type="submission" date="2011-06" db="UniProtKB">
        <authorList>
            <consortium name="Ensembl"/>
        </authorList>
    </citation>
    <scope>IDENTIFICATION</scope>
</reference>
<reference evidence="4" key="1">
    <citation type="journal article" date="2010" name="Science">
        <title>The genome of the Western clawed frog Xenopus tropicalis.</title>
        <authorList>
            <person name="Hellsten U."/>
            <person name="Harland R.M."/>
            <person name="Gilchrist M.J."/>
            <person name="Hendrix D."/>
            <person name="Jurka J."/>
            <person name="Kapitonov V."/>
            <person name="Ovcharenko I."/>
            <person name="Putnam N.H."/>
            <person name="Shu S."/>
            <person name="Taher L."/>
            <person name="Blitz I.L."/>
            <person name="Blumberg B."/>
            <person name="Dichmann D.S."/>
            <person name="Dubchak I."/>
            <person name="Amaya E."/>
            <person name="Detter J.C."/>
            <person name="Fletcher R."/>
            <person name="Gerhard D.S."/>
            <person name="Goodstein D."/>
            <person name="Graves T."/>
            <person name="Grigoriev I.V."/>
            <person name="Grimwood J."/>
            <person name="Kawashima T."/>
            <person name="Lindquist E."/>
            <person name="Lucas S.M."/>
            <person name="Mead P.E."/>
            <person name="Mitros T."/>
            <person name="Ogino H."/>
            <person name="Ohta Y."/>
            <person name="Poliakov A.V."/>
            <person name="Pollet N."/>
            <person name="Robert J."/>
            <person name="Salamov A."/>
            <person name="Sater A.K."/>
            <person name="Schmutz J."/>
            <person name="Terry A."/>
            <person name="Vize P.D."/>
            <person name="Warren W.C."/>
            <person name="Wells D."/>
            <person name="Wills A."/>
            <person name="Wilson R.K."/>
            <person name="Zimmerman L.B."/>
            <person name="Zorn A.M."/>
            <person name="Grainger R."/>
            <person name="Grammer T."/>
            <person name="Khokha M.K."/>
            <person name="Richardson P.M."/>
            <person name="Rokhsar D.S."/>
        </authorList>
    </citation>
    <scope>NUCLEOTIDE SEQUENCE [LARGE SCALE GENOMIC DNA]</scope>
    <source>
        <strain evidence="4">Nigerian</strain>
    </source>
</reference>
<dbReference type="OMA" id="KLKKYWA"/>
<reference evidence="6 7" key="3">
    <citation type="submission" date="2025-04" db="UniProtKB">
        <authorList>
            <consortium name="RefSeq"/>
        </authorList>
    </citation>
    <scope>IDENTIFICATION</scope>
    <source>
        <strain evidence="6 7">Nigerian</strain>
        <tissue evidence="6 7">Liver and blood</tissue>
    </source>
</reference>
<dbReference type="Proteomes" id="UP000008143">
    <property type="component" value="Chromosome 9"/>
</dbReference>
<dbReference type="GeneTree" id="ENSGT00940000153988"/>
<feature type="region of interest" description="Disordered" evidence="3">
    <location>
        <begin position="584"/>
        <end position="604"/>
    </location>
</feature>
<dbReference type="OrthoDB" id="448087at2759"/>
<evidence type="ECO:0000313" key="6">
    <source>
        <dbReference type="RefSeq" id="XP_002933315.2"/>
    </source>
</evidence>
<evidence type="ECO:0000313" key="7">
    <source>
        <dbReference type="RefSeq" id="XP_004917745.1"/>
    </source>
</evidence>
<dbReference type="RefSeq" id="XP_002933315.2">
    <property type="nucleotide sequence ID" value="XM_002933269.5"/>
</dbReference>
<dbReference type="PANTHER" id="PTHR21549:SF1">
    <property type="entry name" value="COILED-COIL DOMAIN-CONTAINING PROTEIN 148"/>
    <property type="match status" value="1"/>
</dbReference>
<dbReference type="CTD" id="130940"/>